<accession>A0AAD8UL36</accession>
<name>A0AAD8UL36_GLOAC</name>
<keyword evidence="3" id="KW-1185">Reference proteome</keyword>
<evidence type="ECO:0000256" key="1">
    <source>
        <dbReference type="SAM" id="MobiDB-lite"/>
    </source>
</evidence>
<dbReference type="RefSeq" id="XP_060362525.1">
    <property type="nucleotide sequence ID" value="XM_060508745.1"/>
</dbReference>
<evidence type="ECO:0000313" key="2">
    <source>
        <dbReference type="EMBL" id="KAK1722470.1"/>
    </source>
</evidence>
<comment type="caution">
    <text evidence="2">The sequence shown here is derived from an EMBL/GenBank/DDBJ whole genome shotgun (WGS) entry which is preliminary data.</text>
</comment>
<reference evidence="2" key="1">
    <citation type="submission" date="2021-12" db="EMBL/GenBank/DDBJ databases">
        <title>Comparative genomics, transcriptomics and evolutionary studies reveal genomic signatures of adaptation to plant cell wall in hemibiotrophic fungi.</title>
        <authorList>
            <consortium name="DOE Joint Genome Institute"/>
            <person name="Baroncelli R."/>
            <person name="Diaz J.F."/>
            <person name="Benocci T."/>
            <person name="Peng M."/>
            <person name="Battaglia E."/>
            <person name="Haridas S."/>
            <person name="Andreopoulos W."/>
            <person name="Labutti K."/>
            <person name="Pangilinan J."/>
            <person name="Floch G.L."/>
            <person name="Makela M.R."/>
            <person name="Henrissat B."/>
            <person name="Grigoriev I.V."/>
            <person name="Crouch J.A."/>
            <person name="De Vries R.P."/>
            <person name="Sukno S.A."/>
            <person name="Thon M.R."/>
        </authorList>
    </citation>
    <scope>NUCLEOTIDE SEQUENCE</scope>
    <source>
        <strain evidence="2">CBS 112980</strain>
    </source>
</reference>
<dbReference type="EMBL" id="JAHMHS010000079">
    <property type="protein sequence ID" value="KAK1722470.1"/>
    <property type="molecule type" value="Genomic_DNA"/>
</dbReference>
<organism evidence="2 3">
    <name type="scientific">Glomerella acutata</name>
    <name type="common">Colletotrichum acutatum</name>
    <dbReference type="NCBI Taxonomy" id="27357"/>
    <lineage>
        <taxon>Eukaryota</taxon>
        <taxon>Fungi</taxon>
        <taxon>Dikarya</taxon>
        <taxon>Ascomycota</taxon>
        <taxon>Pezizomycotina</taxon>
        <taxon>Sordariomycetes</taxon>
        <taxon>Hypocreomycetidae</taxon>
        <taxon>Glomerellales</taxon>
        <taxon>Glomerellaceae</taxon>
        <taxon>Colletotrichum</taxon>
        <taxon>Colletotrichum acutatum species complex</taxon>
    </lineage>
</organism>
<gene>
    <name evidence="2" type="ORF">BDZ83DRAFT_629090</name>
</gene>
<proteinExistence type="predicted"/>
<dbReference type="GeneID" id="85392644"/>
<dbReference type="Proteomes" id="UP001244207">
    <property type="component" value="Unassembled WGS sequence"/>
</dbReference>
<sequence>MVWVSSERGLARSARGEWPKEKSKLTEIKRPAAGPDLRFLCSPRLLASFPCRLPSSAGLASLSCICFFFASASASGKPTLALTPLGLAAVACITLNFMSTGSSASQRTLVLWNSISQAFNLMRGGQRDILEAHTDAGARPLGLSKHVASLLQKPEGKLKKQTSSMRATVESRQEASDSFPPCTANWVGLADRRSRQQWP</sequence>
<protein>
    <submittedName>
        <fullName evidence="2">Uncharacterized protein</fullName>
    </submittedName>
</protein>
<feature type="region of interest" description="Disordered" evidence="1">
    <location>
        <begin position="156"/>
        <end position="180"/>
    </location>
</feature>
<evidence type="ECO:0000313" key="3">
    <source>
        <dbReference type="Proteomes" id="UP001244207"/>
    </source>
</evidence>
<dbReference type="AlphaFoldDB" id="A0AAD8UL36"/>